<comment type="similarity">
    <text evidence="12">Belongs to the glycosyltransferase group 1 family. Glycosyltransferase 4 subfamily.</text>
</comment>
<dbReference type="OrthoDB" id="2276068at2759"/>
<dbReference type="UniPathway" id="UPA00378"/>
<organism evidence="15 16">
    <name type="scientific">Thamnocephalis sphaerospora</name>
    <dbReference type="NCBI Taxonomy" id="78915"/>
    <lineage>
        <taxon>Eukaryota</taxon>
        <taxon>Fungi</taxon>
        <taxon>Fungi incertae sedis</taxon>
        <taxon>Zoopagomycota</taxon>
        <taxon>Zoopagomycotina</taxon>
        <taxon>Zoopagomycetes</taxon>
        <taxon>Zoopagales</taxon>
        <taxon>Sigmoideomycetaceae</taxon>
        <taxon>Thamnocephalis</taxon>
    </lineage>
</organism>
<evidence type="ECO:0000256" key="7">
    <source>
        <dbReference type="ARBA" id="ARBA00022692"/>
    </source>
</evidence>
<keyword evidence="16" id="KW-1185">Reference proteome</keyword>
<evidence type="ECO:0000256" key="10">
    <source>
        <dbReference type="ARBA" id="ARBA00023136"/>
    </source>
</evidence>
<evidence type="ECO:0000256" key="12">
    <source>
        <dbReference type="RuleBase" id="RU367051"/>
    </source>
</evidence>
<dbReference type="Gene3D" id="3.40.50.2000">
    <property type="entry name" value="Glycogen Phosphorylase B"/>
    <property type="match status" value="1"/>
</dbReference>
<evidence type="ECO:0000256" key="5">
    <source>
        <dbReference type="ARBA" id="ARBA00022676"/>
    </source>
</evidence>
<evidence type="ECO:0000256" key="2">
    <source>
        <dbReference type="ARBA" id="ARBA00004922"/>
    </source>
</evidence>
<dbReference type="InterPro" id="IPR031814">
    <property type="entry name" value="ALG11_N"/>
</dbReference>
<evidence type="ECO:0000256" key="3">
    <source>
        <dbReference type="ARBA" id="ARBA00012645"/>
    </source>
</evidence>
<dbReference type="GO" id="GO:0006487">
    <property type="term" value="P:protein N-linked glycosylation"/>
    <property type="evidence" value="ECO:0007669"/>
    <property type="project" value="TreeGrafter"/>
</dbReference>
<keyword evidence="5 12" id="KW-0328">Glycosyltransferase</keyword>
<keyword evidence="9" id="KW-1133">Transmembrane helix</keyword>
<proteinExistence type="inferred from homology"/>
<evidence type="ECO:0000256" key="9">
    <source>
        <dbReference type="ARBA" id="ARBA00022989"/>
    </source>
</evidence>
<dbReference type="InterPro" id="IPR038013">
    <property type="entry name" value="ALG11"/>
</dbReference>
<dbReference type="PANTHER" id="PTHR45919:SF1">
    <property type="entry name" value="GDP-MAN:MAN(3)GLCNAC(2)-PP-DOL ALPHA-1,2-MANNOSYLTRANSFERASE"/>
    <property type="match status" value="1"/>
</dbReference>
<dbReference type="SUPFAM" id="SSF53756">
    <property type="entry name" value="UDP-Glycosyltransferase/glycogen phosphorylase"/>
    <property type="match status" value="1"/>
</dbReference>
<evidence type="ECO:0000313" key="16">
    <source>
        <dbReference type="Proteomes" id="UP000271241"/>
    </source>
</evidence>
<gene>
    <name evidence="15" type="ORF">THASP1DRAFT_13904</name>
</gene>
<feature type="domain" description="Glycosyl transferase family 1" evidence="13">
    <location>
        <begin position="281"/>
        <end position="458"/>
    </location>
</feature>
<dbReference type="EMBL" id="KZ992494">
    <property type="protein sequence ID" value="RKP09707.1"/>
    <property type="molecule type" value="Genomic_DNA"/>
</dbReference>
<dbReference type="GO" id="GO:0005789">
    <property type="term" value="C:endoplasmic reticulum membrane"/>
    <property type="evidence" value="ECO:0007669"/>
    <property type="project" value="UniProtKB-SubCell"/>
</dbReference>
<comment type="pathway">
    <text evidence="2 12">Protein modification; protein glycosylation.</text>
</comment>
<protein>
    <recommendedName>
        <fullName evidence="4 12">GDP-Man:Man(3)GlcNAc(2)-PP-Dol alpha-1,2-mannosyltransferase</fullName>
        <ecNumber evidence="3 12">2.4.1.131</ecNumber>
    </recommendedName>
</protein>
<evidence type="ECO:0000256" key="11">
    <source>
        <dbReference type="ARBA" id="ARBA00045065"/>
    </source>
</evidence>
<keyword evidence="8 12" id="KW-0256">Endoplasmic reticulum</keyword>
<evidence type="ECO:0000256" key="8">
    <source>
        <dbReference type="ARBA" id="ARBA00022824"/>
    </source>
</evidence>
<dbReference type="AlphaFoldDB" id="A0A4P9XU23"/>
<feature type="domain" description="ALG11 mannosyltransferase N-terminal" evidence="14">
    <location>
        <begin position="57"/>
        <end position="263"/>
    </location>
</feature>
<accession>A0A4P9XU23</accession>
<comment type="function">
    <text evidence="12">GDP-Man:Man(3)GlcNAc(2)-PP-Dol alpha-1,2-mannosyltransferase that operates in the biosynthetic pathway of dolichol-linked oligosaccharides, the glycan precursors employed in protein asparagine (N)-glycosylation. The assembly of dolichol-linked oligosaccharides begins on the cytosolic side of the endoplasmic reticulum membrane and finishes in its lumen. The sequential addition of sugars to dolichol pyrophosphate produces dolichol-linked oligosaccharides containing fourteen sugars, including two GlcNAcs, nine mannoses and three glucoses. Once assembled, the oligosaccharide is transferred from the lipid to nascent proteins by oligosaccharyltransferases. Catalyzes, on the cytoplasmic face of the endoplasmic reticulum, the addition of the fourth and fifth mannose residues to the dolichol-linked oligosaccharide chain, to produce Man(5)GlcNAc(2)-PP-dolichol core oligosaccharide.</text>
</comment>
<dbReference type="PANTHER" id="PTHR45919">
    <property type="entry name" value="GDP-MAN:MAN(3)GLCNAC(2)-PP-DOL ALPHA-1,2-MANNOSYLTRANSFERASE"/>
    <property type="match status" value="1"/>
</dbReference>
<evidence type="ECO:0000256" key="1">
    <source>
        <dbReference type="ARBA" id="ARBA00004389"/>
    </source>
</evidence>
<dbReference type="InterPro" id="IPR001296">
    <property type="entry name" value="Glyco_trans_1"/>
</dbReference>
<evidence type="ECO:0000259" key="13">
    <source>
        <dbReference type="Pfam" id="PF00534"/>
    </source>
</evidence>
<dbReference type="GO" id="GO:0004377">
    <property type="term" value="F:GDP-Man:Man(3)GlcNAc(2)-PP-Dol alpha-1,2-mannosyltransferase activity"/>
    <property type="evidence" value="ECO:0007669"/>
    <property type="project" value="UniProtKB-UniRule"/>
</dbReference>
<name>A0A4P9XU23_9FUNG</name>
<keyword evidence="7" id="KW-0812">Transmembrane</keyword>
<dbReference type="CDD" id="cd03806">
    <property type="entry name" value="GT4_ALG11-like"/>
    <property type="match status" value="1"/>
</dbReference>
<evidence type="ECO:0000259" key="14">
    <source>
        <dbReference type="Pfam" id="PF15924"/>
    </source>
</evidence>
<evidence type="ECO:0000256" key="4">
    <source>
        <dbReference type="ARBA" id="ARBA00022018"/>
    </source>
</evidence>
<comment type="subcellular location">
    <subcellularLocation>
        <location evidence="1">Endoplasmic reticulum membrane</location>
        <topology evidence="1">Single-pass membrane protein</topology>
    </subcellularLocation>
</comment>
<dbReference type="Pfam" id="PF00534">
    <property type="entry name" value="Glycos_transf_1"/>
    <property type="match status" value="1"/>
</dbReference>
<dbReference type="EC" id="2.4.1.131" evidence="3 12"/>
<dbReference type="Pfam" id="PF15924">
    <property type="entry name" value="ALG11_N"/>
    <property type="match status" value="1"/>
</dbReference>
<keyword evidence="10" id="KW-0472">Membrane</keyword>
<evidence type="ECO:0000256" key="6">
    <source>
        <dbReference type="ARBA" id="ARBA00022679"/>
    </source>
</evidence>
<evidence type="ECO:0000313" key="15">
    <source>
        <dbReference type="EMBL" id="RKP09707.1"/>
    </source>
</evidence>
<reference evidence="16" key="1">
    <citation type="journal article" date="2018" name="Nat. Microbiol.">
        <title>Leveraging single-cell genomics to expand the fungal tree of life.</title>
        <authorList>
            <person name="Ahrendt S.R."/>
            <person name="Quandt C.A."/>
            <person name="Ciobanu D."/>
            <person name="Clum A."/>
            <person name="Salamov A."/>
            <person name="Andreopoulos B."/>
            <person name="Cheng J.F."/>
            <person name="Woyke T."/>
            <person name="Pelin A."/>
            <person name="Henrissat B."/>
            <person name="Reynolds N.K."/>
            <person name="Benny G.L."/>
            <person name="Smith M.E."/>
            <person name="James T.Y."/>
            <person name="Grigoriev I.V."/>
        </authorList>
    </citation>
    <scope>NUCLEOTIDE SEQUENCE [LARGE SCALE GENOMIC DNA]</scope>
    <source>
        <strain evidence="16">RSA 1356</strain>
    </source>
</reference>
<dbReference type="STRING" id="78915.A0A4P9XU23"/>
<sequence>MLFTLFSLALAATLPLALVAGALLYFRIHLNVSRAAHRRAILQQVRIDSRVDKAPFIVGFFHPYCNAGGGGERVLWTAVEALLHKYAHVVCVLYTGDVDVDKEAMLAKTKSRFNIDIPADRLVLLHLHQRHWVEDKRYPRFTLLGQSLGSMLLGWEALDLVIPDLFIDSMGYAFTFPLVKLAGGCAVATYVHYPTISTDMIEKVSARKEGANNHGTIARSPALSSAKLGYYRLFAKLYSLVGSCADVVMVNSSWTRDHVEHLWNRPAQIVYPPCDTEALGKLPLANRQRILLSIGQFRPEKDHALQVRALKRLFELEPSLRTGPDSVRLVLLGSCRHKEDEARVEALRVLAAELSVQDNVEFAVNVPYELLLKRLSEATVGVHTMWNEHFGIGVVEYMAAGLIPVAHDSAGPKMDIVTPYKGKRTGYLAHDEDGFAHAILNVLRLPEEERLHMQQHARDSSLRFRADEFSSDFMAALSPVIA</sequence>
<keyword evidence="6 12" id="KW-0808">Transferase</keyword>
<comment type="catalytic activity">
    <reaction evidence="11 12">
        <text>an alpha-D-Man-(1-&gt;3)-[alpha-D-Man-(1-&gt;6)]-beta-D-Man-(1-&gt;4)-beta-D-GlcNAc-(1-&gt;4)-alpha-D-GlcNAc-diphospho-di-trans,poly-cis-dolichol + 2 GDP-alpha-D-mannose = an alpha-D-Man-(1-&gt;2)-alpha-D-Man-(1-&gt;2)-alpha-D-Man-(1-&gt;3)-[alpha-D-Man-(1-&gt;6)]-beta-D-Man-(1-&gt;4)-beta-D-GlcNAc-(1-&gt;4)-alpha-D-GlcNAc-diphospho-di-trans,poly-cis-dolichol + 2 GDP + 2 H(+)</text>
        <dbReference type="Rhea" id="RHEA:29523"/>
        <dbReference type="Rhea" id="RHEA-COMP:19515"/>
        <dbReference type="Rhea" id="RHEA-COMP:19516"/>
        <dbReference type="ChEBI" id="CHEBI:15378"/>
        <dbReference type="ChEBI" id="CHEBI:57527"/>
        <dbReference type="ChEBI" id="CHEBI:58189"/>
        <dbReference type="ChEBI" id="CHEBI:132511"/>
        <dbReference type="ChEBI" id="CHEBI:132515"/>
        <dbReference type="EC" id="2.4.1.131"/>
    </reaction>
    <physiologicalReaction direction="left-to-right" evidence="11 12">
        <dbReference type="Rhea" id="RHEA:29524"/>
    </physiologicalReaction>
</comment>
<dbReference type="Proteomes" id="UP000271241">
    <property type="component" value="Unassembled WGS sequence"/>
</dbReference>